<feature type="coiled-coil region" evidence="1">
    <location>
        <begin position="84"/>
        <end position="158"/>
    </location>
</feature>
<gene>
    <name evidence="2" type="ORF">SCHIN_v1c01960</name>
</gene>
<proteinExistence type="predicted"/>
<evidence type="ECO:0000313" key="2">
    <source>
        <dbReference type="EMBL" id="QEH61394.1"/>
    </source>
</evidence>
<evidence type="ECO:0000256" key="1">
    <source>
        <dbReference type="SAM" id="Coils"/>
    </source>
</evidence>
<dbReference type="KEGG" id="schi:SCHIN_v1c01960"/>
<sequence length="163" mass="19640">MTKKRIKIGNVYLDFFELDIDLVIELLKTRNDPEIDHEYDKVLLNEKFTPEKSEGTKKDMKKEVKKLDQFHVEGIPTKCLPFIMEQLEASEYRWNKKLEQLSAEHKQEIYEINEKHTLELERQRNDFNSKFEKQQNVIDNQQTKLDNQQLELKELKEIVSKLM</sequence>
<keyword evidence="3" id="KW-1185">Reference proteome</keyword>
<reference evidence="2 3" key="1">
    <citation type="submission" date="2019-08" db="EMBL/GenBank/DDBJ databases">
        <title>Complete genome sequence of Spiroplasma chinense CCH (DSM 19755).</title>
        <authorList>
            <person name="Shen H.-Y."/>
            <person name="Lin Y.-C."/>
            <person name="Chou L."/>
            <person name="Kuo C.-H."/>
        </authorList>
    </citation>
    <scope>NUCLEOTIDE SEQUENCE [LARGE SCALE GENOMIC DNA]</scope>
    <source>
        <strain evidence="2 3">CCH</strain>
    </source>
</reference>
<protein>
    <submittedName>
        <fullName evidence="2">Uncharacterized protein</fullName>
    </submittedName>
</protein>
<dbReference type="AlphaFoldDB" id="A0A5B9Y2X3"/>
<dbReference type="RefSeq" id="WP_166507788.1">
    <property type="nucleotide sequence ID" value="NZ_CP043026.1"/>
</dbReference>
<dbReference type="EMBL" id="CP043026">
    <property type="protein sequence ID" value="QEH61394.1"/>
    <property type="molecule type" value="Genomic_DNA"/>
</dbReference>
<organism evidence="2 3">
    <name type="scientific">Spiroplasma chinense</name>
    <dbReference type="NCBI Taxonomy" id="216932"/>
    <lineage>
        <taxon>Bacteria</taxon>
        <taxon>Bacillati</taxon>
        <taxon>Mycoplasmatota</taxon>
        <taxon>Mollicutes</taxon>
        <taxon>Entomoplasmatales</taxon>
        <taxon>Spiroplasmataceae</taxon>
        <taxon>Spiroplasma</taxon>
    </lineage>
</organism>
<name>A0A5B9Y2X3_9MOLU</name>
<accession>A0A5B9Y2X3</accession>
<keyword evidence="1" id="KW-0175">Coiled coil</keyword>
<evidence type="ECO:0000313" key="3">
    <source>
        <dbReference type="Proteomes" id="UP000323144"/>
    </source>
</evidence>
<dbReference type="Proteomes" id="UP000323144">
    <property type="component" value="Chromosome"/>
</dbReference>